<reference evidence="2" key="1">
    <citation type="submission" date="2020-11" db="EMBL/GenBank/DDBJ databases">
        <authorList>
            <person name="Tran Van P."/>
        </authorList>
    </citation>
    <scope>NUCLEOTIDE SEQUENCE</scope>
</reference>
<feature type="compositionally biased region" description="Polar residues" evidence="1">
    <location>
        <begin position="263"/>
        <end position="287"/>
    </location>
</feature>
<name>A0A7R9IGZ7_9NEOP</name>
<evidence type="ECO:0000313" key="2">
    <source>
        <dbReference type="EMBL" id="CAD7458243.1"/>
    </source>
</evidence>
<feature type="compositionally biased region" description="Polar residues" evidence="1">
    <location>
        <begin position="302"/>
        <end position="311"/>
    </location>
</feature>
<evidence type="ECO:0000256" key="1">
    <source>
        <dbReference type="SAM" id="MobiDB-lite"/>
    </source>
</evidence>
<accession>A0A7R9IGZ7</accession>
<feature type="region of interest" description="Disordered" evidence="1">
    <location>
        <begin position="263"/>
        <end position="319"/>
    </location>
</feature>
<gene>
    <name evidence="2" type="ORF">TTEB3V08_LOCUS6226</name>
</gene>
<dbReference type="AlphaFoldDB" id="A0A7R9IGZ7"/>
<sequence length="399" mass="43069">MLWPLGPVQGMHFMNDQLAMLEELKIRHTNLIQDTSSLKGEMAKFKDEVFRKVDAVLARTPLIIHPKKTLASLDLEDSSYDALPPPIVPEVVNPYVGSEAFEPKKGTDIPTVTSTTSLFSNRLPFSSSQDFLSPSPTFAFGQSLDELSTPDEVFSAQESLSFVQGLRSVNYDIDLSDLSADNSCADDVPVGEGVKPNVSLPLTNKFGDKKDEVTAANLLDSMESPIDALLQSPIKPVQTSEYQGFSAQGWQLTSIPCETGDKLSQTFQAPTSSPHHSHNSDISQVSALSKDKSLPPTDVDSLRSQLPNSGHINEISDEKAPFGPPRVYYDPSTLPRWALHNARDFTPESAKRPAEVGIPISTTWGGGGGGKGGAPLELVPRLVSGHHTSVFTLSSTLGS</sequence>
<protein>
    <submittedName>
        <fullName evidence="2">Uncharacterized protein</fullName>
    </submittedName>
</protein>
<proteinExistence type="predicted"/>
<dbReference type="EMBL" id="OE002150">
    <property type="protein sequence ID" value="CAD7458243.1"/>
    <property type="molecule type" value="Genomic_DNA"/>
</dbReference>
<organism evidence="2">
    <name type="scientific">Timema tahoe</name>
    <dbReference type="NCBI Taxonomy" id="61484"/>
    <lineage>
        <taxon>Eukaryota</taxon>
        <taxon>Metazoa</taxon>
        <taxon>Ecdysozoa</taxon>
        <taxon>Arthropoda</taxon>
        <taxon>Hexapoda</taxon>
        <taxon>Insecta</taxon>
        <taxon>Pterygota</taxon>
        <taxon>Neoptera</taxon>
        <taxon>Polyneoptera</taxon>
        <taxon>Phasmatodea</taxon>
        <taxon>Timematodea</taxon>
        <taxon>Timematoidea</taxon>
        <taxon>Timematidae</taxon>
        <taxon>Timema</taxon>
    </lineage>
</organism>